<dbReference type="Pfam" id="PF01408">
    <property type="entry name" value="GFO_IDH_MocA"/>
    <property type="match status" value="1"/>
</dbReference>
<dbReference type="SUPFAM" id="SSF50129">
    <property type="entry name" value="GroES-like"/>
    <property type="match status" value="1"/>
</dbReference>
<dbReference type="InterPro" id="IPR011032">
    <property type="entry name" value="GroES-like_sf"/>
</dbReference>
<name>A0A2N5WXT7_9GAMM</name>
<evidence type="ECO:0000256" key="2">
    <source>
        <dbReference type="ARBA" id="ARBA00008072"/>
    </source>
</evidence>
<keyword evidence="8" id="KW-1185">Reference proteome</keyword>
<dbReference type="GO" id="GO:0016491">
    <property type="term" value="F:oxidoreductase activity"/>
    <property type="evidence" value="ECO:0007669"/>
    <property type="project" value="UniProtKB-KW"/>
</dbReference>
<dbReference type="InterPro" id="IPR013149">
    <property type="entry name" value="ADH-like_C"/>
</dbReference>
<accession>A0A2N5WXT7</accession>
<evidence type="ECO:0000256" key="5">
    <source>
        <dbReference type="ARBA" id="ARBA00023002"/>
    </source>
</evidence>
<comment type="caution">
    <text evidence="7">The sequence shown here is derived from an EMBL/GenBank/DDBJ whole genome shotgun (WGS) entry which is preliminary data.</text>
</comment>
<proteinExistence type="inferred from homology"/>
<dbReference type="Gene3D" id="3.90.180.10">
    <property type="entry name" value="Medium-chain alcohol dehydrogenases, catalytic domain"/>
    <property type="match status" value="1"/>
</dbReference>
<keyword evidence="4" id="KW-0862">Zinc</keyword>
<evidence type="ECO:0000256" key="1">
    <source>
        <dbReference type="ARBA" id="ARBA00001947"/>
    </source>
</evidence>
<dbReference type="SUPFAM" id="SSF51735">
    <property type="entry name" value="NAD(P)-binding Rossmann-fold domains"/>
    <property type="match status" value="2"/>
</dbReference>
<dbReference type="GO" id="GO:0000166">
    <property type="term" value="F:nucleotide binding"/>
    <property type="evidence" value="ECO:0007669"/>
    <property type="project" value="InterPro"/>
</dbReference>
<dbReference type="GO" id="GO:0046872">
    <property type="term" value="F:metal ion binding"/>
    <property type="evidence" value="ECO:0007669"/>
    <property type="project" value="UniProtKB-KW"/>
</dbReference>
<dbReference type="Proteomes" id="UP000235005">
    <property type="component" value="Unassembled WGS sequence"/>
</dbReference>
<dbReference type="AlphaFoldDB" id="A0A2N5WXT7"/>
<dbReference type="InterPro" id="IPR036291">
    <property type="entry name" value="NAD(P)-bd_dom_sf"/>
</dbReference>
<dbReference type="InterPro" id="IPR020843">
    <property type="entry name" value="ER"/>
</dbReference>
<dbReference type="SUPFAM" id="SSF55347">
    <property type="entry name" value="Glyceraldehyde-3-phosphate dehydrogenase-like, C-terminal domain"/>
    <property type="match status" value="1"/>
</dbReference>
<dbReference type="SMART" id="SM00829">
    <property type="entry name" value="PKS_ER"/>
    <property type="match status" value="1"/>
</dbReference>
<evidence type="ECO:0000313" key="7">
    <source>
        <dbReference type="EMBL" id="PLW67038.1"/>
    </source>
</evidence>
<feature type="domain" description="Enoyl reductase (ER)" evidence="6">
    <location>
        <begin position="11"/>
        <end position="363"/>
    </location>
</feature>
<reference evidence="7 8" key="1">
    <citation type="submission" date="2018-01" db="EMBL/GenBank/DDBJ databases">
        <title>The draft genome sequence of Halioglobus lutimaris HF004.</title>
        <authorList>
            <person name="Du Z.-J."/>
            <person name="Shi M.-J."/>
        </authorList>
    </citation>
    <scope>NUCLEOTIDE SEQUENCE [LARGE SCALE GENOMIC DNA]</scope>
    <source>
        <strain evidence="7 8">HF004</strain>
    </source>
</reference>
<gene>
    <name evidence="7" type="ORF">C0039_18650</name>
</gene>
<comment type="similarity">
    <text evidence="2">Belongs to the zinc-containing alcohol dehydrogenase family.</text>
</comment>
<dbReference type="Pfam" id="PF00107">
    <property type="entry name" value="ADH_zinc_N"/>
    <property type="match status" value="1"/>
</dbReference>
<dbReference type="PANTHER" id="PTHR43350:SF19">
    <property type="entry name" value="D-GULOSIDE 3-DEHYDROGENASE"/>
    <property type="match status" value="1"/>
</dbReference>
<dbReference type="Pfam" id="PF08240">
    <property type="entry name" value="ADH_N"/>
    <property type="match status" value="1"/>
</dbReference>
<evidence type="ECO:0000256" key="3">
    <source>
        <dbReference type="ARBA" id="ARBA00022723"/>
    </source>
</evidence>
<dbReference type="InterPro" id="IPR000683">
    <property type="entry name" value="Gfo/Idh/MocA-like_OxRdtase_N"/>
</dbReference>
<protein>
    <submittedName>
        <fullName evidence="7">Oxidoreductase</fullName>
    </submittedName>
</protein>
<dbReference type="RefSeq" id="WP_101518941.1">
    <property type="nucleotide sequence ID" value="NZ_PKUS01000039.1"/>
</dbReference>
<sequence length="725" mass="79285">MRQISQNYKNGTINLETVNTPKLKSGGILVQTHFSAISMGTEGMKIREGGMSMLGKARARPDQVKKVIESVQQQGLKSTYEKVMNKLDSLTPLGYSISGTVLEVGKGAEEFQVGQRVACAGVGYANHAEINFVPKNLVVPVPKGVRMEDAAFTTICSIAMQGFRQSEMQLGETACVIGLGLIGQILVQILTASGINVIGIDLVQERCELAELNGAFCALQPQDERLMQKSQTLTDGLGIDCTFIAAGGSSNGPVEIAHKLARDRGRLVDIGKTKLDLPWNDYYEKELDVRFARSYGPGRYDSNYEEGGIDYPVGYVRWTERRNMQSVLRLMEKGSLDMRPLIGSVEPFDDAERVLKSIGEGERKDIAIAFRHNDDIDAFQSSPNRSALNSSLDSIGDKVKVIAIGAGNYASSMLLPHLAKNPNVILHEVVTATSLSAMNAMNKFGFSRSSTSFEDALLGEADAAIITTRHQSHALMVSAAIKANKAVYVEKPLAIDLEGLASVDDAVRSSANPRLMVGFNRRFSPLMRKVKDSLSEINLPMVMNYRVHAGQLEEGSWYLKSDEHGSRFEGEAGHFFDVFAFLTNSRPLSVFARCLRPPNISKDDLDNLVVTVQYEDGSIGNLLYLTQGNKKVPKESLEVFCGGTSIQLHNFESMKIYSGDKCNKIKARSIDKGQKNELLEVVSAIKAGSQMPISIDCLFDTTLATLASTESLRRGEVVCLSDFSI</sequence>
<evidence type="ECO:0000256" key="4">
    <source>
        <dbReference type="ARBA" id="ARBA00022833"/>
    </source>
</evidence>
<dbReference type="OrthoDB" id="9781031at2"/>
<evidence type="ECO:0000259" key="6">
    <source>
        <dbReference type="SMART" id="SM00829"/>
    </source>
</evidence>
<evidence type="ECO:0000313" key="8">
    <source>
        <dbReference type="Proteomes" id="UP000235005"/>
    </source>
</evidence>
<dbReference type="CDD" id="cd08255">
    <property type="entry name" value="2-desacetyl-2-hydroxyethyl_bacteriochlorophyllide_like"/>
    <property type="match status" value="1"/>
</dbReference>
<dbReference type="EMBL" id="PKUS01000039">
    <property type="protein sequence ID" value="PLW67038.1"/>
    <property type="molecule type" value="Genomic_DNA"/>
</dbReference>
<dbReference type="Gene3D" id="3.30.360.10">
    <property type="entry name" value="Dihydrodipicolinate Reductase, domain 2"/>
    <property type="match status" value="1"/>
</dbReference>
<dbReference type="Gene3D" id="3.40.50.720">
    <property type="entry name" value="NAD(P)-binding Rossmann-like Domain"/>
    <property type="match status" value="2"/>
</dbReference>
<keyword evidence="5" id="KW-0560">Oxidoreductase</keyword>
<dbReference type="InterPro" id="IPR013154">
    <property type="entry name" value="ADH-like_N"/>
</dbReference>
<keyword evidence="3" id="KW-0479">Metal-binding</keyword>
<organism evidence="7 8">
    <name type="scientific">Pseudohalioglobus lutimaris</name>
    <dbReference type="NCBI Taxonomy" id="1737061"/>
    <lineage>
        <taxon>Bacteria</taxon>
        <taxon>Pseudomonadati</taxon>
        <taxon>Pseudomonadota</taxon>
        <taxon>Gammaproteobacteria</taxon>
        <taxon>Cellvibrionales</taxon>
        <taxon>Halieaceae</taxon>
        <taxon>Pseudohalioglobus</taxon>
    </lineage>
</organism>
<comment type="cofactor">
    <cofactor evidence="1">
        <name>Zn(2+)</name>
        <dbReference type="ChEBI" id="CHEBI:29105"/>
    </cofactor>
</comment>
<dbReference type="PANTHER" id="PTHR43350">
    <property type="entry name" value="NAD-DEPENDENT ALCOHOL DEHYDROGENASE"/>
    <property type="match status" value="1"/>
</dbReference>